<feature type="domain" description="LHH" evidence="1">
    <location>
        <begin position="101"/>
        <end position="176"/>
    </location>
</feature>
<keyword evidence="3" id="KW-1185">Reference proteome</keyword>
<dbReference type="AlphaFoldDB" id="A0A318QEB8"/>
<comment type="caution">
    <text evidence="2">The sequence shown here is derived from an EMBL/GenBank/DDBJ whole genome shotgun (WGS) entry which is preliminary data.</text>
</comment>
<evidence type="ECO:0000313" key="3">
    <source>
        <dbReference type="Proteomes" id="UP000247814"/>
    </source>
</evidence>
<dbReference type="Pfam" id="PF14411">
    <property type="entry name" value="LHH"/>
    <property type="match status" value="1"/>
</dbReference>
<protein>
    <recommendedName>
        <fullName evidence="1">LHH domain-containing protein</fullName>
    </recommendedName>
</protein>
<name>A0A318QEB8_9PROT</name>
<dbReference type="InterPro" id="IPR026834">
    <property type="entry name" value="LHH"/>
</dbReference>
<evidence type="ECO:0000313" key="2">
    <source>
        <dbReference type="EMBL" id="PYD77956.1"/>
    </source>
</evidence>
<sequence>MVGGAVERAAEGALPITEAVNEEIKAAKESISLIAKEVEPVVKAFKLDKSIVGEIITALASMGEANVYAEEGLKGAKVGEHAALIRSDIDLQQIDPVRHWTNAQRMERGLPPLTKTGELVELHRIGQKPNGPFAELTVDVFGDIAKAGNLFVKATGAVTELADFGKNASAYWRDRINAQTKQN</sequence>
<accession>A0A318QEB8</accession>
<dbReference type="Proteomes" id="UP000247814">
    <property type="component" value="Unassembled WGS sequence"/>
</dbReference>
<gene>
    <name evidence="2" type="ORF">CFR77_13220</name>
</gene>
<reference evidence="2 3" key="1">
    <citation type="submission" date="2017-07" db="EMBL/GenBank/DDBJ databases">
        <title>A draft genome sequence of Komagataeibacter sucrofermentans LMG 18788.</title>
        <authorList>
            <person name="Skraban J."/>
            <person name="Cleenwerck I."/>
            <person name="Vandamme P."/>
            <person name="Trcek J."/>
        </authorList>
    </citation>
    <scope>NUCLEOTIDE SEQUENCE [LARGE SCALE GENOMIC DNA]</scope>
    <source>
        <strain evidence="2 3">LMG 18788</strain>
    </source>
</reference>
<proteinExistence type="predicted"/>
<dbReference type="EMBL" id="NKUA01000021">
    <property type="protein sequence ID" value="PYD77956.1"/>
    <property type="molecule type" value="Genomic_DNA"/>
</dbReference>
<organism evidence="2 3">
    <name type="scientific">Komagataeibacter sucrofermentans</name>
    <dbReference type="NCBI Taxonomy" id="1053551"/>
    <lineage>
        <taxon>Bacteria</taxon>
        <taxon>Pseudomonadati</taxon>
        <taxon>Pseudomonadota</taxon>
        <taxon>Alphaproteobacteria</taxon>
        <taxon>Acetobacterales</taxon>
        <taxon>Acetobacteraceae</taxon>
        <taxon>Komagataeibacter</taxon>
    </lineage>
</organism>
<evidence type="ECO:0000259" key="1">
    <source>
        <dbReference type="Pfam" id="PF14411"/>
    </source>
</evidence>
<dbReference type="OrthoDB" id="6043530at2"/>